<gene>
    <name evidence="3" type="ORF">ACFFP0_31735</name>
</gene>
<accession>A0ABV6AS32</accession>
<dbReference type="Gene3D" id="3.40.50.2000">
    <property type="entry name" value="Glycogen Phosphorylase B"/>
    <property type="match status" value="2"/>
</dbReference>
<dbReference type="EC" id="2.4.-.-" evidence="3"/>
<dbReference type="PANTHER" id="PTHR12526">
    <property type="entry name" value="GLYCOSYLTRANSFERASE"/>
    <property type="match status" value="1"/>
</dbReference>
<dbReference type="InterPro" id="IPR028098">
    <property type="entry name" value="Glyco_trans_4-like_N"/>
</dbReference>
<name>A0ABV6AS32_9HYPH</name>
<evidence type="ECO:0000259" key="2">
    <source>
        <dbReference type="Pfam" id="PF13439"/>
    </source>
</evidence>
<keyword evidence="3" id="KW-0328">Glycosyltransferase</keyword>
<organism evidence="3 4">
    <name type="scientific">Rhizobium puerariae</name>
    <dbReference type="NCBI Taxonomy" id="1585791"/>
    <lineage>
        <taxon>Bacteria</taxon>
        <taxon>Pseudomonadati</taxon>
        <taxon>Pseudomonadota</taxon>
        <taxon>Alphaproteobacteria</taxon>
        <taxon>Hyphomicrobiales</taxon>
        <taxon>Rhizobiaceae</taxon>
        <taxon>Rhizobium/Agrobacterium group</taxon>
        <taxon>Rhizobium</taxon>
    </lineage>
</organism>
<dbReference type="EMBL" id="JBHMAA010000077">
    <property type="protein sequence ID" value="MFB9953433.1"/>
    <property type="molecule type" value="Genomic_DNA"/>
</dbReference>
<proteinExistence type="predicted"/>
<protein>
    <submittedName>
        <fullName evidence="3">Glycosyltransferase family 4 protein</fullName>
        <ecNumber evidence="3">2.4.-.-</ecNumber>
    </submittedName>
</protein>
<dbReference type="GO" id="GO:0016757">
    <property type="term" value="F:glycosyltransferase activity"/>
    <property type="evidence" value="ECO:0007669"/>
    <property type="project" value="UniProtKB-KW"/>
</dbReference>
<dbReference type="Proteomes" id="UP001589692">
    <property type="component" value="Unassembled WGS sequence"/>
</dbReference>
<dbReference type="InterPro" id="IPR001296">
    <property type="entry name" value="Glyco_trans_1"/>
</dbReference>
<feature type="domain" description="Glycosyl transferase family 1" evidence="1">
    <location>
        <begin position="168"/>
        <end position="322"/>
    </location>
</feature>
<evidence type="ECO:0000313" key="3">
    <source>
        <dbReference type="EMBL" id="MFB9953433.1"/>
    </source>
</evidence>
<dbReference type="CDD" id="cd03801">
    <property type="entry name" value="GT4_PimA-like"/>
    <property type="match status" value="1"/>
</dbReference>
<comment type="caution">
    <text evidence="3">The sequence shown here is derived from an EMBL/GenBank/DDBJ whole genome shotgun (WGS) entry which is preliminary data.</text>
</comment>
<keyword evidence="3" id="KW-0808">Transferase</keyword>
<dbReference type="SUPFAM" id="SSF53756">
    <property type="entry name" value="UDP-Glycosyltransferase/glycogen phosphorylase"/>
    <property type="match status" value="1"/>
</dbReference>
<evidence type="ECO:0000313" key="4">
    <source>
        <dbReference type="Proteomes" id="UP001589692"/>
    </source>
</evidence>
<dbReference type="RefSeq" id="WP_377266221.1">
    <property type="nucleotide sequence ID" value="NZ_JBHMAA010000077.1"/>
</dbReference>
<evidence type="ECO:0000259" key="1">
    <source>
        <dbReference type="Pfam" id="PF00534"/>
    </source>
</evidence>
<dbReference type="Pfam" id="PF13439">
    <property type="entry name" value="Glyco_transf_4"/>
    <property type="match status" value="1"/>
</dbReference>
<keyword evidence="4" id="KW-1185">Reference proteome</keyword>
<sequence length="347" mass="36520">MNRDLFFAYPGDIETRTGGYGYDRRMIAALHDLGWNVEPISLGEGFPDPSMAQLANAGHILSELPDNALVLIDGLAFGIMDEWAAQESGRLKIVALVHHPLALETGLAPERRKALAARETKALAQARRVIVTSHATAAELAANYAVPTEKIAVAIPGMDPAPLSIAGGDPPLILSVGTLTHRKGHDVLIAALEKLRDLAWTCRIVGSKTLDPDVASALERQVARSSLGGRIELVGQIDDPRTEFSKADIFALASRYEGYGMVFAEALAQGLPIVGCATGAVPDVVPAGAGLLVPPDDPEAIAAALRRLLESPETRIAMADAAAIAGASLPSWRDTALVVSDALEAMP</sequence>
<dbReference type="PANTHER" id="PTHR12526:SF636">
    <property type="entry name" value="BLL3647 PROTEIN"/>
    <property type="match status" value="1"/>
</dbReference>
<feature type="domain" description="Glycosyltransferase subfamily 4-like N-terminal" evidence="2">
    <location>
        <begin position="84"/>
        <end position="160"/>
    </location>
</feature>
<dbReference type="Pfam" id="PF00534">
    <property type="entry name" value="Glycos_transf_1"/>
    <property type="match status" value="1"/>
</dbReference>
<reference evidence="3 4" key="1">
    <citation type="submission" date="2024-09" db="EMBL/GenBank/DDBJ databases">
        <authorList>
            <person name="Sun Q."/>
            <person name="Mori K."/>
        </authorList>
    </citation>
    <scope>NUCLEOTIDE SEQUENCE [LARGE SCALE GENOMIC DNA]</scope>
    <source>
        <strain evidence="3 4">TBRC 4938</strain>
    </source>
</reference>